<evidence type="ECO:0000256" key="1">
    <source>
        <dbReference type="ARBA" id="ARBA00001947"/>
    </source>
</evidence>
<dbReference type="PANTHER" id="PTHR12147">
    <property type="entry name" value="METALLOPEPTIDASE M28 FAMILY MEMBER"/>
    <property type="match status" value="1"/>
</dbReference>
<dbReference type="AlphaFoldDB" id="A0A0A1SP59"/>
<reference evidence="10 11" key="1">
    <citation type="journal article" date="2015" name="Genome Announc.">
        <title>Draft Genome Sequence and Gene Annotation of the Entomopathogenic Fungus Verticillium hemipterigenum.</title>
        <authorList>
            <person name="Horn F."/>
            <person name="Habel A."/>
            <person name="Scharf D.H."/>
            <person name="Dworschak J."/>
            <person name="Brakhage A.A."/>
            <person name="Guthke R."/>
            <person name="Hertweck C."/>
            <person name="Linde J."/>
        </authorList>
    </citation>
    <scope>NUCLEOTIDE SEQUENCE [LARGE SCALE GENOMIC DNA]</scope>
</reference>
<dbReference type="GO" id="GO:0046872">
    <property type="term" value="F:metal ion binding"/>
    <property type="evidence" value="ECO:0007669"/>
    <property type="project" value="UniProtKB-KW"/>
</dbReference>
<organism evidence="10 11">
    <name type="scientific">[Torrubiella] hemipterigena</name>
    <dbReference type="NCBI Taxonomy" id="1531966"/>
    <lineage>
        <taxon>Eukaryota</taxon>
        <taxon>Fungi</taxon>
        <taxon>Dikarya</taxon>
        <taxon>Ascomycota</taxon>
        <taxon>Pezizomycotina</taxon>
        <taxon>Sordariomycetes</taxon>
        <taxon>Hypocreomycetidae</taxon>
        <taxon>Hypocreales</taxon>
        <taxon>Clavicipitaceae</taxon>
        <taxon>Clavicipitaceae incertae sedis</taxon>
        <taxon>'Torrubiella' clade</taxon>
    </lineage>
</organism>
<name>A0A0A1SP59_9HYPO</name>
<keyword evidence="4 7" id="KW-0479">Metal-binding</keyword>
<dbReference type="Pfam" id="PF02225">
    <property type="entry name" value="PA"/>
    <property type="match status" value="1"/>
</dbReference>
<evidence type="ECO:0000259" key="8">
    <source>
        <dbReference type="Pfam" id="PF02225"/>
    </source>
</evidence>
<dbReference type="HOGENOM" id="CLU_024336_1_1_1"/>
<evidence type="ECO:0000256" key="5">
    <source>
        <dbReference type="ARBA" id="ARBA00022801"/>
    </source>
</evidence>
<keyword evidence="3 7" id="KW-0645">Protease</keyword>
<evidence type="ECO:0000313" key="10">
    <source>
        <dbReference type="EMBL" id="CEJ82163.1"/>
    </source>
</evidence>
<feature type="signal peptide" evidence="7">
    <location>
        <begin position="1"/>
        <end position="18"/>
    </location>
</feature>
<dbReference type="InterPro" id="IPR046450">
    <property type="entry name" value="PA_dom_sf"/>
</dbReference>
<protein>
    <recommendedName>
        <fullName evidence="7">Peptide hydrolase</fullName>
        <ecNumber evidence="7">3.4.-.-</ecNumber>
    </recommendedName>
</protein>
<dbReference type="EMBL" id="CDHN01000001">
    <property type="protein sequence ID" value="CEJ82163.1"/>
    <property type="molecule type" value="Genomic_DNA"/>
</dbReference>
<gene>
    <name evidence="10" type="ORF">VHEMI02246</name>
</gene>
<feature type="chain" id="PRO_5005108809" description="Peptide hydrolase" evidence="7">
    <location>
        <begin position="19"/>
        <end position="489"/>
    </location>
</feature>
<keyword evidence="6 7" id="KW-0862">Zinc</keyword>
<keyword evidence="11" id="KW-1185">Reference proteome</keyword>
<feature type="domain" description="Peptidase M28" evidence="9">
    <location>
        <begin position="244"/>
        <end position="432"/>
    </location>
</feature>
<comment type="similarity">
    <text evidence="2">Belongs to the peptidase M28 family. M28B subfamily.</text>
</comment>
<evidence type="ECO:0000256" key="6">
    <source>
        <dbReference type="ARBA" id="ARBA00022833"/>
    </source>
</evidence>
<dbReference type="GO" id="GO:0006508">
    <property type="term" value="P:proteolysis"/>
    <property type="evidence" value="ECO:0007669"/>
    <property type="project" value="UniProtKB-KW"/>
</dbReference>
<proteinExistence type="inferred from homology"/>
<dbReference type="Pfam" id="PF04389">
    <property type="entry name" value="Peptidase_M28"/>
    <property type="match status" value="1"/>
</dbReference>
<dbReference type="InterPro" id="IPR007484">
    <property type="entry name" value="Peptidase_M28"/>
</dbReference>
<dbReference type="SUPFAM" id="SSF53187">
    <property type="entry name" value="Zn-dependent exopeptidases"/>
    <property type="match status" value="1"/>
</dbReference>
<dbReference type="GO" id="GO:0008235">
    <property type="term" value="F:metalloexopeptidase activity"/>
    <property type="evidence" value="ECO:0007669"/>
    <property type="project" value="InterPro"/>
</dbReference>
<keyword evidence="7" id="KW-0732">Signal</keyword>
<dbReference type="InterPro" id="IPR045175">
    <property type="entry name" value="M28_fam"/>
</dbReference>
<evidence type="ECO:0000256" key="4">
    <source>
        <dbReference type="ARBA" id="ARBA00022723"/>
    </source>
</evidence>
<comment type="cofactor">
    <cofactor evidence="1">
        <name>Zn(2+)</name>
        <dbReference type="ChEBI" id="CHEBI:29105"/>
    </cofactor>
</comment>
<dbReference type="SUPFAM" id="SSF52025">
    <property type="entry name" value="PA domain"/>
    <property type="match status" value="1"/>
</dbReference>
<dbReference type="CDD" id="cd04816">
    <property type="entry name" value="PA_SaNapH_like"/>
    <property type="match status" value="1"/>
</dbReference>
<dbReference type="Gene3D" id="3.50.30.30">
    <property type="match status" value="1"/>
</dbReference>
<feature type="domain" description="PA" evidence="8">
    <location>
        <begin position="124"/>
        <end position="216"/>
    </location>
</feature>
<dbReference type="EC" id="3.4.-.-" evidence="7"/>
<keyword evidence="5 7" id="KW-0378">Hydrolase</keyword>
<evidence type="ECO:0000313" key="11">
    <source>
        <dbReference type="Proteomes" id="UP000039046"/>
    </source>
</evidence>
<dbReference type="OrthoDB" id="10013407at2759"/>
<dbReference type="Proteomes" id="UP000039046">
    <property type="component" value="Unassembled WGS sequence"/>
</dbReference>
<evidence type="ECO:0000256" key="2">
    <source>
        <dbReference type="ARBA" id="ARBA00005634"/>
    </source>
</evidence>
<evidence type="ECO:0000256" key="7">
    <source>
        <dbReference type="RuleBase" id="RU361240"/>
    </source>
</evidence>
<dbReference type="Gene3D" id="3.40.630.10">
    <property type="entry name" value="Zn peptidases"/>
    <property type="match status" value="1"/>
</dbReference>
<sequence length="489" mass="53676">MKLLQTLLLAGAATQAFGNELLTVDKLENDVTETELRRILSSLNKIGRDNGGNRAFGLPGYNASMDYVLERAVKRFGKHMDTYVQKFTHVFEQTNRIELNEVDKEPVEAVSMRYNIPTALPDGVTGKLVGLPVDDTRGSGCLAEQWDGIDVKGKIVLVKRGQCNIADKVMHAKTRGAKAFILYNNVDGPPVRSSLGLDSQGRVVPSVSTTMALGNEWQKRMATGEEMEVQVVVDTLVENRDSWNIISETKEGDPNNVVMLGAHLDSVQAGPGVNDDGSGTAALLTIMGSIKKYKGFPNKVRFAWWGAEESGLIGSLYYGSKLTTEEADNIRFYFNFDMIGSPAPFYKVYADSEDHKYGGKFLFDHLVKNGKQAEYAKFGSSSDYVAFLKLGIPSSGIFTGAGIPWDPNYHTIDDDIDNIDWDAMVLNSKAAARAIGELALSLEGVPPRKKTSPNPRSRKSIARAFQSWSETVRVAEKVHTCGGQENIMI</sequence>
<accession>A0A0A1SP59</accession>
<evidence type="ECO:0000256" key="3">
    <source>
        <dbReference type="ARBA" id="ARBA00022670"/>
    </source>
</evidence>
<dbReference type="STRING" id="1531966.A0A0A1SP59"/>
<dbReference type="InterPro" id="IPR003137">
    <property type="entry name" value="PA_domain"/>
</dbReference>
<dbReference type="PANTHER" id="PTHR12147:SF26">
    <property type="entry name" value="PEPTIDASE M28 DOMAIN-CONTAINING PROTEIN"/>
    <property type="match status" value="1"/>
</dbReference>
<evidence type="ECO:0000259" key="9">
    <source>
        <dbReference type="Pfam" id="PF04389"/>
    </source>
</evidence>